<reference evidence="1" key="1">
    <citation type="submission" date="2016-04" db="EMBL/GenBank/DDBJ databases">
        <authorList>
            <person name="Nguyen H.D."/>
            <person name="Samba Siva P."/>
            <person name="Cullis J."/>
            <person name="Levesque C.A."/>
            <person name="Hambleton S."/>
        </authorList>
    </citation>
    <scope>NUCLEOTIDE SEQUENCE</scope>
    <source>
        <strain evidence="1">DAOMC 236416</strain>
    </source>
</reference>
<sequence>MPSILSDIPDALHSLQSSKFEPSTGGKLDTSRIAVSGCSVGGWLALLVGTRHDFEACGVKAPPLDSNRGSLPSTRTRSQVLRTIYGSRISILSPLRRKERWHGQTILKALWIPRVQCLLSRRQTHLGPNSKFYSYMVQGALLPQLLLDGTQVKADSAGIADGIRAGTIKSILYAFLTRILI</sequence>
<accession>A0A8T8S9L8</accession>
<gene>
    <name evidence="1" type="ORF">A4X13_0g9422</name>
</gene>
<evidence type="ECO:0000313" key="1">
    <source>
        <dbReference type="EMBL" id="KAE8235648.1"/>
    </source>
</evidence>
<dbReference type="Proteomes" id="UP000077521">
    <property type="component" value="Unassembled WGS sequence"/>
</dbReference>
<dbReference type="AlphaFoldDB" id="A0A8T8S9L8"/>
<dbReference type="Gene3D" id="3.40.50.1820">
    <property type="entry name" value="alpha/beta hydrolase"/>
    <property type="match status" value="1"/>
</dbReference>
<name>A0A8T8S9L8_9BASI</name>
<organism evidence="1 2">
    <name type="scientific">Tilletia indica</name>
    <dbReference type="NCBI Taxonomy" id="43049"/>
    <lineage>
        <taxon>Eukaryota</taxon>
        <taxon>Fungi</taxon>
        <taxon>Dikarya</taxon>
        <taxon>Basidiomycota</taxon>
        <taxon>Ustilaginomycotina</taxon>
        <taxon>Exobasidiomycetes</taxon>
        <taxon>Tilletiales</taxon>
        <taxon>Tilletiaceae</taxon>
        <taxon>Tilletia</taxon>
    </lineage>
</organism>
<comment type="caution">
    <text evidence="1">The sequence shown here is derived from an EMBL/GenBank/DDBJ whole genome shotgun (WGS) entry which is preliminary data.</text>
</comment>
<dbReference type="InterPro" id="IPR029058">
    <property type="entry name" value="AB_hydrolase_fold"/>
</dbReference>
<dbReference type="SUPFAM" id="SSF53474">
    <property type="entry name" value="alpha/beta-Hydrolases"/>
    <property type="match status" value="1"/>
</dbReference>
<proteinExistence type="predicted"/>
<protein>
    <submittedName>
        <fullName evidence="1">Uncharacterized protein</fullName>
    </submittedName>
</protein>
<keyword evidence="2" id="KW-1185">Reference proteome</keyword>
<reference evidence="1" key="2">
    <citation type="journal article" date="2019" name="IMA Fungus">
        <title>Genome sequencing and comparison of five Tilletia species to identify candidate genes for the detection of regulated species infecting wheat.</title>
        <authorList>
            <person name="Nguyen H.D.T."/>
            <person name="Sultana T."/>
            <person name="Kesanakurti P."/>
            <person name="Hambleton S."/>
        </authorList>
    </citation>
    <scope>NUCLEOTIDE SEQUENCE</scope>
    <source>
        <strain evidence="1">DAOMC 236416</strain>
    </source>
</reference>
<evidence type="ECO:0000313" key="2">
    <source>
        <dbReference type="Proteomes" id="UP000077521"/>
    </source>
</evidence>
<dbReference type="EMBL" id="LWDF02002647">
    <property type="protein sequence ID" value="KAE8235648.1"/>
    <property type="molecule type" value="Genomic_DNA"/>
</dbReference>